<dbReference type="Proteomes" id="UP000054321">
    <property type="component" value="Unassembled WGS sequence"/>
</dbReference>
<evidence type="ECO:0000256" key="4">
    <source>
        <dbReference type="ARBA" id="ARBA00023136"/>
    </source>
</evidence>
<reference evidence="6 7" key="1">
    <citation type="submission" date="2014-04" db="EMBL/GenBank/DDBJ databases">
        <authorList>
            <consortium name="DOE Joint Genome Institute"/>
            <person name="Kuo A."/>
            <person name="Martino E."/>
            <person name="Perotto S."/>
            <person name="Kohler A."/>
            <person name="Nagy L.G."/>
            <person name="Floudas D."/>
            <person name="Copeland A."/>
            <person name="Barry K.W."/>
            <person name="Cichocki N."/>
            <person name="Veneault-Fourrey C."/>
            <person name="LaButti K."/>
            <person name="Lindquist E.A."/>
            <person name="Lipzen A."/>
            <person name="Lundell T."/>
            <person name="Morin E."/>
            <person name="Murat C."/>
            <person name="Sun H."/>
            <person name="Tunlid A."/>
            <person name="Henrissat B."/>
            <person name="Grigoriev I.V."/>
            <person name="Hibbett D.S."/>
            <person name="Martin F."/>
            <person name="Nordberg H.P."/>
            <person name="Cantor M.N."/>
            <person name="Hua S.X."/>
        </authorList>
    </citation>
    <scope>NUCLEOTIDE SEQUENCE [LARGE SCALE GENOMIC DNA]</scope>
    <source>
        <strain evidence="6 7">Zn</strain>
    </source>
</reference>
<dbReference type="InterPro" id="IPR007568">
    <property type="entry name" value="RTA1"/>
</dbReference>
<organism evidence="6 7">
    <name type="scientific">Oidiodendron maius (strain Zn)</name>
    <dbReference type="NCBI Taxonomy" id="913774"/>
    <lineage>
        <taxon>Eukaryota</taxon>
        <taxon>Fungi</taxon>
        <taxon>Dikarya</taxon>
        <taxon>Ascomycota</taxon>
        <taxon>Pezizomycotina</taxon>
        <taxon>Leotiomycetes</taxon>
        <taxon>Leotiomycetes incertae sedis</taxon>
        <taxon>Myxotrichaceae</taxon>
        <taxon>Oidiodendron</taxon>
    </lineage>
</organism>
<dbReference type="Pfam" id="PF04479">
    <property type="entry name" value="RTA1"/>
    <property type="match status" value="1"/>
</dbReference>
<evidence type="ECO:0000313" key="6">
    <source>
        <dbReference type="EMBL" id="KIM96733.1"/>
    </source>
</evidence>
<dbReference type="OrthoDB" id="3358017at2759"/>
<name>A0A0C3CCT0_OIDMZ</name>
<evidence type="ECO:0000256" key="2">
    <source>
        <dbReference type="ARBA" id="ARBA00022692"/>
    </source>
</evidence>
<evidence type="ECO:0000313" key="7">
    <source>
        <dbReference type="Proteomes" id="UP000054321"/>
    </source>
</evidence>
<dbReference type="AlphaFoldDB" id="A0A0C3CCT0"/>
<evidence type="ECO:0000256" key="3">
    <source>
        <dbReference type="ARBA" id="ARBA00022989"/>
    </source>
</evidence>
<dbReference type="STRING" id="913774.A0A0C3CCT0"/>
<evidence type="ECO:0008006" key="8">
    <source>
        <dbReference type="Google" id="ProtNLM"/>
    </source>
</evidence>
<comment type="subcellular location">
    <subcellularLocation>
        <location evidence="1">Membrane</location>
        <topology evidence="1">Multi-pass membrane protein</topology>
    </subcellularLocation>
</comment>
<accession>A0A0C3CCT0</accession>
<dbReference type="EMBL" id="KN832883">
    <property type="protein sequence ID" value="KIM96733.1"/>
    <property type="molecule type" value="Genomic_DNA"/>
</dbReference>
<feature type="transmembrane region" description="Helical" evidence="5">
    <location>
        <begin position="200"/>
        <end position="217"/>
    </location>
</feature>
<feature type="transmembrane region" description="Helical" evidence="5">
    <location>
        <begin position="237"/>
        <end position="254"/>
    </location>
</feature>
<feature type="transmembrane region" description="Helical" evidence="5">
    <location>
        <begin position="155"/>
        <end position="179"/>
    </location>
</feature>
<protein>
    <recommendedName>
        <fullName evidence="8">RTA1 like protein</fullName>
    </recommendedName>
</protein>
<proteinExistence type="predicted"/>
<gene>
    <name evidence="6" type="ORF">OIDMADRAFT_131512</name>
</gene>
<evidence type="ECO:0000256" key="1">
    <source>
        <dbReference type="ARBA" id="ARBA00004141"/>
    </source>
</evidence>
<keyword evidence="4 5" id="KW-0472">Membrane</keyword>
<dbReference type="GO" id="GO:0016020">
    <property type="term" value="C:membrane"/>
    <property type="evidence" value="ECO:0007669"/>
    <property type="project" value="UniProtKB-SubCell"/>
</dbReference>
<keyword evidence="3 5" id="KW-1133">Transmembrane helix</keyword>
<feature type="transmembrane region" description="Helical" evidence="5">
    <location>
        <begin position="12"/>
        <end position="36"/>
    </location>
</feature>
<dbReference type="PANTHER" id="PTHR31465:SF1">
    <property type="entry name" value="PROTEIN RTA1-RELATED"/>
    <property type="match status" value="1"/>
</dbReference>
<keyword evidence="7" id="KW-1185">Reference proteome</keyword>
<keyword evidence="2 5" id="KW-0812">Transmembrane</keyword>
<dbReference type="HOGENOM" id="CLU_033465_3_1_1"/>
<dbReference type="PANTHER" id="PTHR31465">
    <property type="entry name" value="PROTEIN RTA1-RELATED"/>
    <property type="match status" value="1"/>
</dbReference>
<feature type="transmembrane region" description="Helical" evidence="5">
    <location>
        <begin position="77"/>
        <end position="105"/>
    </location>
</feature>
<feature type="transmembrane region" description="Helical" evidence="5">
    <location>
        <begin position="117"/>
        <end position="135"/>
    </location>
</feature>
<dbReference type="InParanoid" id="A0A0C3CCT0"/>
<reference evidence="7" key="2">
    <citation type="submission" date="2015-01" db="EMBL/GenBank/DDBJ databases">
        <title>Evolutionary Origins and Diversification of the Mycorrhizal Mutualists.</title>
        <authorList>
            <consortium name="DOE Joint Genome Institute"/>
            <consortium name="Mycorrhizal Genomics Consortium"/>
            <person name="Kohler A."/>
            <person name="Kuo A."/>
            <person name="Nagy L.G."/>
            <person name="Floudas D."/>
            <person name="Copeland A."/>
            <person name="Barry K.W."/>
            <person name="Cichocki N."/>
            <person name="Veneault-Fourrey C."/>
            <person name="LaButti K."/>
            <person name="Lindquist E.A."/>
            <person name="Lipzen A."/>
            <person name="Lundell T."/>
            <person name="Morin E."/>
            <person name="Murat C."/>
            <person name="Riley R."/>
            <person name="Ohm R."/>
            <person name="Sun H."/>
            <person name="Tunlid A."/>
            <person name="Henrissat B."/>
            <person name="Grigoriev I.V."/>
            <person name="Hibbett D.S."/>
            <person name="Martin F."/>
        </authorList>
    </citation>
    <scope>NUCLEOTIDE SEQUENCE [LARGE SCALE GENOMIC DNA]</scope>
    <source>
        <strain evidence="7">Zn</strain>
    </source>
</reference>
<feature type="transmembrane region" description="Helical" evidence="5">
    <location>
        <begin position="43"/>
        <end position="65"/>
    </location>
</feature>
<evidence type="ECO:0000256" key="5">
    <source>
        <dbReference type="SAM" id="Phobius"/>
    </source>
</evidence>
<sequence>MPQLLPLKSGYYVWKYVPSIPASVISAVIWLGLLGWRTCRRRTWFCSAFVVGCFMEFVGYCARASAANKTDRLMPYIIQGAFILLPPALFAATIYMCLGRIILLVGGSHLSIIKPQLLTRIFVGGDVFSFLLQGGSSGLTVMASKNPTLGKLGNWMVIVGLGIQLISFTIFGLTGMLFHRRLRNSPTPQSYQVDQSWIKTMYMLYGVSMLIIVRSIFRIVEYVMGTDGYPLTHEWTLYMFDTVPMLVASWLFYLRYPDNIVSEKVSGIPLLG</sequence>